<feature type="domain" description="Nudix hydrolase" evidence="1">
    <location>
        <begin position="1"/>
        <end position="128"/>
    </location>
</feature>
<gene>
    <name evidence="2" type="ORF">A2Y57_00170</name>
</gene>
<evidence type="ECO:0000313" key="2">
    <source>
        <dbReference type="EMBL" id="OGY23068.1"/>
    </source>
</evidence>
<accession>A0A1G1W5Y5</accession>
<dbReference type="EMBL" id="MHCQ01000048">
    <property type="protein sequence ID" value="OGY23068.1"/>
    <property type="molecule type" value="Genomic_DNA"/>
</dbReference>
<dbReference type="InterPro" id="IPR015797">
    <property type="entry name" value="NUDIX_hydrolase-like_dom_sf"/>
</dbReference>
<proteinExistence type="predicted"/>
<sequence length="133" mass="14969">MKILKKISLAIIKDDKILLVRNKGFKSLLSPGGQLEKDEGDLESLQREIKEELNTVVDGDSLKYLETFEDLAADREDTKVRIKLYLGEIKGNPTPSSEVSEIVKFSKSDSWDDLSPILKNKIIPYLISGGYLK</sequence>
<organism evidence="2 3">
    <name type="scientific">Candidatus Woykebacteria bacterium RBG_13_40_7b</name>
    <dbReference type="NCBI Taxonomy" id="1802594"/>
    <lineage>
        <taxon>Bacteria</taxon>
        <taxon>Candidatus Woykeibacteriota</taxon>
    </lineage>
</organism>
<dbReference type="InterPro" id="IPR000086">
    <property type="entry name" value="NUDIX_hydrolase_dom"/>
</dbReference>
<reference evidence="2 3" key="1">
    <citation type="journal article" date="2016" name="Nat. Commun.">
        <title>Thousands of microbial genomes shed light on interconnected biogeochemical processes in an aquifer system.</title>
        <authorList>
            <person name="Anantharaman K."/>
            <person name="Brown C.T."/>
            <person name="Hug L.A."/>
            <person name="Sharon I."/>
            <person name="Castelle C.J."/>
            <person name="Probst A.J."/>
            <person name="Thomas B.C."/>
            <person name="Singh A."/>
            <person name="Wilkins M.J."/>
            <person name="Karaoz U."/>
            <person name="Brodie E.L."/>
            <person name="Williams K.H."/>
            <person name="Hubbard S.S."/>
            <person name="Banfield J.F."/>
        </authorList>
    </citation>
    <scope>NUCLEOTIDE SEQUENCE [LARGE SCALE GENOMIC DNA]</scope>
</reference>
<name>A0A1G1W5Y5_9BACT</name>
<dbReference type="PROSITE" id="PS51462">
    <property type="entry name" value="NUDIX"/>
    <property type="match status" value="1"/>
</dbReference>
<evidence type="ECO:0000259" key="1">
    <source>
        <dbReference type="PROSITE" id="PS51462"/>
    </source>
</evidence>
<dbReference type="CDD" id="cd04690">
    <property type="entry name" value="NUDIX_Hydrolase"/>
    <property type="match status" value="1"/>
</dbReference>
<evidence type="ECO:0000313" key="3">
    <source>
        <dbReference type="Proteomes" id="UP000177103"/>
    </source>
</evidence>
<comment type="caution">
    <text evidence="2">The sequence shown here is derived from an EMBL/GenBank/DDBJ whole genome shotgun (WGS) entry which is preliminary data.</text>
</comment>
<protein>
    <recommendedName>
        <fullName evidence="1">Nudix hydrolase domain-containing protein</fullName>
    </recommendedName>
</protein>
<dbReference type="SUPFAM" id="SSF55811">
    <property type="entry name" value="Nudix"/>
    <property type="match status" value="1"/>
</dbReference>
<dbReference type="Gene3D" id="3.90.79.10">
    <property type="entry name" value="Nucleoside Triphosphate Pyrophosphohydrolase"/>
    <property type="match status" value="1"/>
</dbReference>
<dbReference type="AlphaFoldDB" id="A0A1G1W5Y5"/>
<dbReference type="Proteomes" id="UP000177103">
    <property type="component" value="Unassembled WGS sequence"/>
</dbReference>
<dbReference type="Pfam" id="PF00293">
    <property type="entry name" value="NUDIX"/>
    <property type="match status" value="1"/>
</dbReference>